<proteinExistence type="inferred from homology"/>
<name>A0A138ZXX6_GONPJ</name>
<organism evidence="6 7">
    <name type="scientific">Gonapodya prolifera (strain JEL478)</name>
    <name type="common">Monoblepharis prolifera</name>
    <dbReference type="NCBI Taxonomy" id="1344416"/>
    <lineage>
        <taxon>Eukaryota</taxon>
        <taxon>Fungi</taxon>
        <taxon>Fungi incertae sedis</taxon>
        <taxon>Chytridiomycota</taxon>
        <taxon>Chytridiomycota incertae sedis</taxon>
        <taxon>Monoblepharidomycetes</taxon>
        <taxon>Monoblepharidales</taxon>
        <taxon>Gonapodyaceae</taxon>
        <taxon>Gonapodya</taxon>
    </lineage>
</organism>
<dbReference type="AlphaFoldDB" id="A0A138ZXX6"/>
<comment type="function">
    <text evidence="5">S-adenosyl-L-methionine-dependent protein-lysine N-methyltransferase that trimethylates elongation factor 1-alpha at 'Lys-79'.</text>
</comment>
<dbReference type="EC" id="2.1.1.-" evidence="5"/>
<dbReference type="STRING" id="1344416.A0A138ZXX6"/>
<evidence type="ECO:0000256" key="4">
    <source>
        <dbReference type="ARBA" id="ARBA00022679"/>
    </source>
</evidence>
<protein>
    <recommendedName>
        <fullName evidence="5">Protein-lysine N-methyltransferase EFM5</fullName>
        <ecNumber evidence="5">2.1.1.-</ecNumber>
    </recommendedName>
    <alternativeName>
        <fullName evidence="5">Elongation factor methyltransferase 5</fullName>
    </alternativeName>
</protein>
<dbReference type="EMBL" id="KQ965870">
    <property type="protein sequence ID" value="KXS09346.1"/>
    <property type="molecule type" value="Genomic_DNA"/>
</dbReference>
<gene>
    <name evidence="5" type="primary">EFM5</name>
    <name evidence="6" type="ORF">M427DRAFT_64311</name>
</gene>
<dbReference type="PANTHER" id="PTHR13200:SF0">
    <property type="entry name" value="EEF1A LYSINE METHYLTRANSFERASE 1"/>
    <property type="match status" value="1"/>
</dbReference>
<dbReference type="InterPro" id="IPR019369">
    <property type="entry name" value="Efm5/EEF1AKMT1"/>
</dbReference>
<dbReference type="HAMAP" id="MF_03187">
    <property type="entry name" value="Methyltr_EFM5"/>
    <property type="match status" value="1"/>
</dbReference>
<evidence type="ECO:0000256" key="1">
    <source>
        <dbReference type="ARBA" id="ARBA00004496"/>
    </source>
</evidence>
<dbReference type="OrthoDB" id="206354at2759"/>
<evidence type="ECO:0000313" key="7">
    <source>
        <dbReference type="Proteomes" id="UP000070544"/>
    </source>
</evidence>
<dbReference type="Proteomes" id="UP000070544">
    <property type="component" value="Unassembled WGS sequence"/>
</dbReference>
<dbReference type="Pfam" id="PF10237">
    <property type="entry name" value="N6-adenineMlase"/>
    <property type="match status" value="1"/>
</dbReference>
<keyword evidence="3 5" id="KW-0489">Methyltransferase</keyword>
<evidence type="ECO:0000256" key="2">
    <source>
        <dbReference type="ARBA" id="ARBA00022490"/>
    </source>
</evidence>
<accession>A0A138ZXX6</accession>
<dbReference type="PANTHER" id="PTHR13200">
    <property type="entry name" value="EEF1A LYSINE METHYLTRANSFERASE 1"/>
    <property type="match status" value="1"/>
</dbReference>
<keyword evidence="7" id="KW-1185">Reference proteome</keyword>
<keyword evidence="2 5" id="KW-0963">Cytoplasm</keyword>
<dbReference type="OMA" id="CNFRPEH"/>
<evidence type="ECO:0000256" key="5">
    <source>
        <dbReference type="HAMAP-Rule" id="MF_03187"/>
    </source>
</evidence>
<sequence>MATRDSDSDSDTDAPALSPHALAALQSFVKEKQEQVTKFARLAAAAESKFQDVKDGSDRNADGMVDGTDGVRIEDFEEDWNMSQFWYDDDTAEAIAREAIAVAVQDKPLTDGSAKTPGRIGVLCAPSVFVKLQAIVRSSSSNAPSPSIHLFEHDPRFRILNSPSQSSFFHLYDYSTPCETQFASNLSLESSFDVLVVDPPFLSEECWTKVAQAVKWLGTRGDGKEGNGGVNVVACTGAVLTPLLSSLLDLRPTVFQPHHKGGRLSNEFSCFTNYRSGRAGFAWKDQA</sequence>
<dbReference type="GO" id="GO:0005737">
    <property type="term" value="C:cytoplasm"/>
    <property type="evidence" value="ECO:0007669"/>
    <property type="project" value="UniProtKB-SubCell"/>
</dbReference>
<dbReference type="GO" id="GO:0032259">
    <property type="term" value="P:methylation"/>
    <property type="evidence" value="ECO:0007669"/>
    <property type="project" value="UniProtKB-KW"/>
</dbReference>
<evidence type="ECO:0000313" key="6">
    <source>
        <dbReference type="EMBL" id="KXS09346.1"/>
    </source>
</evidence>
<reference evidence="6 7" key="1">
    <citation type="journal article" date="2015" name="Genome Biol. Evol.">
        <title>Phylogenomic analyses indicate that early fungi evolved digesting cell walls of algal ancestors of land plants.</title>
        <authorList>
            <person name="Chang Y."/>
            <person name="Wang S."/>
            <person name="Sekimoto S."/>
            <person name="Aerts A.L."/>
            <person name="Choi C."/>
            <person name="Clum A."/>
            <person name="LaButti K.M."/>
            <person name="Lindquist E.A."/>
            <person name="Yee Ngan C."/>
            <person name="Ohm R.A."/>
            <person name="Salamov A.A."/>
            <person name="Grigoriev I.V."/>
            <person name="Spatafora J.W."/>
            <person name="Berbee M.L."/>
        </authorList>
    </citation>
    <scope>NUCLEOTIDE SEQUENCE [LARGE SCALE GENOMIC DNA]</scope>
    <source>
        <strain evidence="6 7">JEL478</strain>
    </source>
</reference>
<comment type="similarity">
    <text evidence="5">Belongs to the class I-like SAM-binding methyltransferase superfamily. EFM5 family.</text>
</comment>
<keyword evidence="4 5" id="KW-0808">Transferase</keyword>
<evidence type="ECO:0000256" key="3">
    <source>
        <dbReference type="ARBA" id="ARBA00022603"/>
    </source>
</evidence>
<dbReference type="InterPro" id="IPR041370">
    <property type="entry name" value="Mlase_EEF1AKMT1/ZCCHC4"/>
</dbReference>
<comment type="subcellular location">
    <subcellularLocation>
        <location evidence="1 5">Cytoplasm</location>
    </subcellularLocation>
</comment>
<dbReference type="GO" id="GO:0016279">
    <property type="term" value="F:protein-lysine N-methyltransferase activity"/>
    <property type="evidence" value="ECO:0007669"/>
    <property type="project" value="UniProtKB-UniRule"/>
</dbReference>